<feature type="transmembrane region" description="Helical" evidence="6">
    <location>
        <begin position="308"/>
        <end position="328"/>
    </location>
</feature>
<dbReference type="Pfam" id="PF02653">
    <property type="entry name" value="BPD_transp_2"/>
    <property type="match status" value="1"/>
</dbReference>
<keyword evidence="3 6" id="KW-0812">Transmembrane</keyword>
<evidence type="ECO:0000256" key="3">
    <source>
        <dbReference type="ARBA" id="ARBA00022692"/>
    </source>
</evidence>
<keyword evidence="4 6" id="KW-1133">Transmembrane helix</keyword>
<feature type="transmembrane region" description="Helical" evidence="6">
    <location>
        <begin position="138"/>
        <end position="155"/>
    </location>
</feature>
<evidence type="ECO:0000313" key="8">
    <source>
        <dbReference type="Proteomes" id="UP000830167"/>
    </source>
</evidence>
<feature type="transmembrane region" description="Helical" evidence="6">
    <location>
        <begin position="228"/>
        <end position="246"/>
    </location>
</feature>
<dbReference type="Proteomes" id="UP000830167">
    <property type="component" value="Chromosome"/>
</dbReference>
<dbReference type="InterPro" id="IPR001851">
    <property type="entry name" value="ABC_transp_permease"/>
</dbReference>
<keyword evidence="2" id="KW-1003">Cell membrane</keyword>
<evidence type="ECO:0000256" key="1">
    <source>
        <dbReference type="ARBA" id="ARBA00004651"/>
    </source>
</evidence>
<accession>A0ABY4CMD2</accession>
<organism evidence="7 8">
    <name type="scientific">Fodinisporobacter ferrooxydans</name>
    <dbReference type="NCBI Taxonomy" id="2901836"/>
    <lineage>
        <taxon>Bacteria</taxon>
        <taxon>Bacillati</taxon>
        <taxon>Bacillota</taxon>
        <taxon>Bacilli</taxon>
        <taxon>Bacillales</taxon>
        <taxon>Alicyclobacillaceae</taxon>
        <taxon>Fodinisporobacter</taxon>
    </lineage>
</organism>
<name>A0ABY4CMD2_9BACL</name>
<dbReference type="RefSeq" id="WP_347437360.1">
    <property type="nucleotide sequence ID" value="NZ_CP089291.1"/>
</dbReference>
<feature type="transmembrane region" description="Helical" evidence="6">
    <location>
        <begin position="175"/>
        <end position="197"/>
    </location>
</feature>
<dbReference type="PANTHER" id="PTHR32196:SF63">
    <property type="entry name" value="INNER MEMBRANE ABC TRANSPORTER PERMEASE PROTEIN YJFF"/>
    <property type="match status" value="1"/>
</dbReference>
<evidence type="ECO:0000256" key="2">
    <source>
        <dbReference type="ARBA" id="ARBA00022475"/>
    </source>
</evidence>
<evidence type="ECO:0000256" key="4">
    <source>
        <dbReference type="ARBA" id="ARBA00022989"/>
    </source>
</evidence>
<proteinExistence type="predicted"/>
<dbReference type="EMBL" id="CP089291">
    <property type="protein sequence ID" value="UOF90661.1"/>
    <property type="molecule type" value="Genomic_DNA"/>
</dbReference>
<sequence length="345" mass="35804">MSTQIEKTLGNFRQTASMSARGHERILGMIQKRGAIAILVLVIIIASFSFPGFFSVTNLETIFLQSSFLGLIVVGQTLVIITGGIDLTVGSLVAFSSVAAALLVPVSWSLGIIVPILLGAIIGMINGFLIAKARMAPFIVTLAGLLGVSGLALALSNQQDISINSTTFSWIGQGLIGDIGVPVFFMVAAYLIGAVVLNYTKFGHAIFAIGGNEESARLMGVSVNRVKIITYTISGALASLAGVLLASELSAGQPTLGTGWELNSISAVVVGGTLLTGGSGTISGSFAGVLLLGVLQDIINQAGNLGTYAQQVLSGAFIVAVVLLQAYLTRKRRRKGKLTTSKYNI</sequence>
<comment type="subcellular location">
    <subcellularLocation>
        <location evidence="1">Cell membrane</location>
        <topology evidence="1">Multi-pass membrane protein</topology>
    </subcellularLocation>
</comment>
<dbReference type="CDD" id="cd06579">
    <property type="entry name" value="TM_PBP1_transp_AraH_like"/>
    <property type="match status" value="1"/>
</dbReference>
<reference evidence="7" key="1">
    <citation type="submission" date="2021-12" db="EMBL/GenBank/DDBJ databases">
        <title>Alicyclobacillaceae gen. nov., sp. nov., isolated from chalcocite enrichment system.</title>
        <authorList>
            <person name="Jiang Z."/>
        </authorList>
    </citation>
    <scope>NUCLEOTIDE SEQUENCE</scope>
    <source>
        <strain evidence="7">MYW30-H2</strain>
    </source>
</reference>
<evidence type="ECO:0000256" key="5">
    <source>
        <dbReference type="ARBA" id="ARBA00023136"/>
    </source>
</evidence>
<keyword evidence="8" id="KW-1185">Reference proteome</keyword>
<evidence type="ECO:0000313" key="7">
    <source>
        <dbReference type="EMBL" id="UOF90661.1"/>
    </source>
</evidence>
<evidence type="ECO:0000256" key="6">
    <source>
        <dbReference type="SAM" id="Phobius"/>
    </source>
</evidence>
<feature type="transmembrane region" description="Helical" evidence="6">
    <location>
        <begin position="112"/>
        <end position="131"/>
    </location>
</feature>
<protein>
    <submittedName>
        <fullName evidence="7">ABC transporter permease</fullName>
    </submittedName>
</protein>
<gene>
    <name evidence="7" type="ORF">LSG31_22870</name>
</gene>
<feature type="transmembrane region" description="Helical" evidence="6">
    <location>
        <begin position="35"/>
        <end position="56"/>
    </location>
</feature>
<keyword evidence="5 6" id="KW-0472">Membrane</keyword>
<dbReference type="PANTHER" id="PTHR32196">
    <property type="entry name" value="ABC TRANSPORTER PERMEASE PROTEIN YPHD-RELATED-RELATED"/>
    <property type="match status" value="1"/>
</dbReference>